<name>A0AAV3UGD5_9EURY</name>
<feature type="domain" description="DUF8159" evidence="1">
    <location>
        <begin position="5"/>
        <end position="111"/>
    </location>
</feature>
<dbReference type="EMBL" id="BAABKX010000001">
    <property type="protein sequence ID" value="GAA5047938.1"/>
    <property type="molecule type" value="Genomic_DNA"/>
</dbReference>
<reference evidence="2 3" key="1">
    <citation type="journal article" date="2019" name="Int. J. Syst. Evol. Microbiol.">
        <title>The Global Catalogue of Microorganisms (GCM) 10K type strain sequencing project: providing services to taxonomists for standard genome sequencing and annotation.</title>
        <authorList>
            <consortium name="The Broad Institute Genomics Platform"/>
            <consortium name="The Broad Institute Genome Sequencing Center for Infectious Disease"/>
            <person name="Wu L."/>
            <person name="Ma J."/>
        </authorList>
    </citation>
    <scope>NUCLEOTIDE SEQUENCE [LARGE SCALE GENOMIC DNA]</scope>
    <source>
        <strain evidence="2 3">JCM 17504</strain>
    </source>
</reference>
<sequence length="113" mass="12668">MTLDPDQLEARLMSHGVYVTSLDTDGERIEIEYESIKAGNTGAVPHREVGRVINVVRDLTESPRGVRGEVTDLDGEQVGNWRAKAEWLRELENGELSEVDFSERVIETITEGQ</sequence>
<dbReference type="AlphaFoldDB" id="A0AAV3UGD5"/>
<comment type="caution">
    <text evidence="2">The sequence shown here is derived from an EMBL/GenBank/DDBJ whole genome shotgun (WGS) entry which is preliminary data.</text>
</comment>
<evidence type="ECO:0000313" key="2">
    <source>
        <dbReference type="EMBL" id="GAA5047938.1"/>
    </source>
</evidence>
<dbReference type="GeneID" id="68612505"/>
<organism evidence="2 3">
    <name type="scientific">Haladaptatus pallidirubidus</name>
    <dbReference type="NCBI Taxonomy" id="1008152"/>
    <lineage>
        <taxon>Archaea</taxon>
        <taxon>Methanobacteriati</taxon>
        <taxon>Methanobacteriota</taxon>
        <taxon>Stenosarchaea group</taxon>
        <taxon>Halobacteria</taxon>
        <taxon>Halobacteriales</taxon>
        <taxon>Haladaptataceae</taxon>
        <taxon>Haladaptatus</taxon>
    </lineage>
</organism>
<dbReference type="InterPro" id="IPR058473">
    <property type="entry name" value="DUF8159"/>
</dbReference>
<accession>A0AAV3UGD5</accession>
<dbReference type="RefSeq" id="WP_227776665.1">
    <property type="nucleotide sequence ID" value="NZ_BAABKX010000001.1"/>
</dbReference>
<keyword evidence="3" id="KW-1185">Reference proteome</keyword>
<gene>
    <name evidence="2" type="ORF">GCM10025751_19110</name>
</gene>
<dbReference type="Pfam" id="PF26490">
    <property type="entry name" value="DUF8159"/>
    <property type="match status" value="1"/>
</dbReference>
<protein>
    <recommendedName>
        <fullName evidence="1">DUF8159 domain-containing protein</fullName>
    </recommendedName>
</protein>
<evidence type="ECO:0000313" key="3">
    <source>
        <dbReference type="Proteomes" id="UP001501729"/>
    </source>
</evidence>
<proteinExistence type="predicted"/>
<evidence type="ECO:0000259" key="1">
    <source>
        <dbReference type="Pfam" id="PF26490"/>
    </source>
</evidence>
<dbReference type="Proteomes" id="UP001501729">
    <property type="component" value="Unassembled WGS sequence"/>
</dbReference>